<keyword evidence="6 13" id="KW-0949">S-adenosyl-L-methionine</keyword>
<comment type="similarity">
    <text evidence="2 13">Belongs to the radical SAM superfamily. Biotin synthase family.</text>
</comment>
<dbReference type="InterPro" id="IPR002684">
    <property type="entry name" value="Biotin_synth/BioAB"/>
</dbReference>
<dbReference type="GO" id="GO:0051539">
    <property type="term" value="F:4 iron, 4 sulfur cluster binding"/>
    <property type="evidence" value="ECO:0007669"/>
    <property type="project" value="UniProtKB-KW"/>
</dbReference>
<keyword evidence="11 13" id="KW-0411">Iron-sulfur</keyword>
<dbReference type="HAMAP" id="MF_01694">
    <property type="entry name" value="BioB"/>
    <property type="match status" value="1"/>
</dbReference>
<dbReference type="SFLD" id="SFLDG01060">
    <property type="entry name" value="BATS_domain_containing"/>
    <property type="match status" value="1"/>
</dbReference>
<dbReference type="Proteomes" id="UP000823617">
    <property type="component" value="Unassembled WGS sequence"/>
</dbReference>
<keyword evidence="4 13" id="KW-0004">4Fe-4S</keyword>
<keyword evidence="8 13" id="KW-0479">Metal-binding</keyword>
<dbReference type="SUPFAM" id="SSF102114">
    <property type="entry name" value="Radical SAM enzymes"/>
    <property type="match status" value="1"/>
</dbReference>
<organism evidence="16 17">
    <name type="scientific">Candidatus Cryptobacteroides intestinigallinarum</name>
    <dbReference type="NCBI Taxonomy" id="2840767"/>
    <lineage>
        <taxon>Bacteria</taxon>
        <taxon>Pseudomonadati</taxon>
        <taxon>Bacteroidota</taxon>
        <taxon>Bacteroidia</taxon>
        <taxon>Bacteroidales</taxon>
        <taxon>Candidatus Cryptobacteroides</taxon>
    </lineage>
</organism>
<keyword evidence="10 13" id="KW-0408">Iron</keyword>
<comment type="caution">
    <text evidence="16">The sequence shown here is derived from an EMBL/GenBank/DDBJ whole genome shotgun (WGS) entry which is preliminary data.</text>
</comment>
<comment type="cofactor">
    <cofactor evidence="13">
        <name>[2Fe-2S] cluster</name>
        <dbReference type="ChEBI" id="CHEBI:190135"/>
    </cofactor>
    <text evidence="13">Binds 1 [2Fe-2S] cluster. The cluster is coordinated with 3 cysteines and 1 arginine.</text>
</comment>
<feature type="binding site" evidence="13 14">
    <location>
        <position position="70"/>
    </location>
    <ligand>
        <name>[4Fe-4S] cluster</name>
        <dbReference type="ChEBI" id="CHEBI:49883"/>
        <note>4Fe-4S-S-AdoMet</note>
    </ligand>
</feature>
<evidence type="ECO:0000256" key="3">
    <source>
        <dbReference type="ARBA" id="ARBA00012236"/>
    </source>
</evidence>
<evidence type="ECO:0000256" key="11">
    <source>
        <dbReference type="ARBA" id="ARBA00023014"/>
    </source>
</evidence>
<evidence type="ECO:0000256" key="1">
    <source>
        <dbReference type="ARBA" id="ARBA00004942"/>
    </source>
</evidence>
<reference evidence="16" key="2">
    <citation type="journal article" date="2021" name="PeerJ">
        <title>Extensive microbial diversity within the chicken gut microbiome revealed by metagenomics and culture.</title>
        <authorList>
            <person name="Gilroy R."/>
            <person name="Ravi A."/>
            <person name="Getino M."/>
            <person name="Pursley I."/>
            <person name="Horton D.L."/>
            <person name="Alikhan N.F."/>
            <person name="Baker D."/>
            <person name="Gharbi K."/>
            <person name="Hall N."/>
            <person name="Watson M."/>
            <person name="Adriaenssens E.M."/>
            <person name="Foster-Nyarko E."/>
            <person name="Jarju S."/>
            <person name="Secka A."/>
            <person name="Antonio M."/>
            <person name="Oren A."/>
            <person name="Chaudhuri R.R."/>
            <person name="La Ragione R."/>
            <person name="Hildebrand F."/>
            <person name="Pallen M.J."/>
        </authorList>
    </citation>
    <scope>NUCLEOTIDE SEQUENCE</scope>
    <source>
        <strain evidence="16">B1-3475</strain>
    </source>
</reference>
<dbReference type="SMART" id="SM00729">
    <property type="entry name" value="Elp3"/>
    <property type="match status" value="1"/>
</dbReference>
<evidence type="ECO:0000256" key="10">
    <source>
        <dbReference type="ARBA" id="ARBA00023004"/>
    </source>
</evidence>
<protein>
    <recommendedName>
        <fullName evidence="3 13">Biotin synthase</fullName>
        <ecNumber evidence="3 13">2.8.1.6</ecNumber>
    </recommendedName>
</protein>
<sequence length="321" mass="34898">MTDIGTEAEKIIGAGGIDTAVALDYSRTKSTDELLELAAEVMHRACPPTFDTCSIINAKSGRCPEDCKWCAQSAHHHTGAEEYPLMSVQQLIDGARKSKARGIGRFSIVTSGRRLKKEEVDRICEAAEAIGKECGIYLCLSAGLLDEDDLVRLRKSGISRYHCNLETAPSYFGKLCTTHDQQQKIRTLQAAKAAGMEICSGGIIGMGETMEQRIELADVLRNLGVASVPVNILVPVKGTALESQPLISEDEILRTIALFRLMMPSARLRFAGGRTRLSDQAQMKAFRSGINAAIFGGMLTTPGDQVASDFERIRQAGYVQE</sequence>
<dbReference type="SMART" id="SM00876">
    <property type="entry name" value="BATS"/>
    <property type="match status" value="1"/>
</dbReference>
<comment type="cofactor">
    <cofactor evidence="14">
        <name>[2Fe-2S] cluster</name>
        <dbReference type="ChEBI" id="CHEBI:190135"/>
    </cofactor>
    <text evidence="14">Binds 1 [2Fe-2S] cluster. The cluster is coordinated with 3 cysteines and 1 arginine.</text>
</comment>
<dbReference type="SFLD" id="SFLDG01278">
    <property type="entry name" value="biotin_synthase_like"/>
    <property type="match status" value="1"/>
</dbReference>
<feature type="binding site" evidence="13 14">
    <location>
        <position position="107"/>
    </location>
    <ligand>
        <name>[2Fe-2S] cluster</name>
        <dbReference type="ChEBI" id="CHEBI:190135"/>
    </ligand>
</feature>
<evidence type="ECO:0000256" key="6">
    <source>
        <dbReference type="ARBA" id="ARBA00022691"/>
    </source>
</evidence>
<dbReference type="InterPro" id="IPR013785">
    <property type="entry name" value="Aldolase_TIM"/>
</dbReference>
<evidence type="ECO:0000256" key="5">
    <source>
        <dbReference type="ARBA" id="ARBA00022679"/>
    </source>
</evidence>
<dbReference type="Gene3D" id="3.20.20.70">
    <property type="entry name" value="Aldolase class I"/>
    <property type="match status" value="1"/>
</dbReference>
<evidence type="ECO:0000256" key="14">
    <source>
        <dbReference type="PIRSR" id="PIRSR001619-1"/>
    </source>
</evidence>
<keyword evidence="5 13" id="KW-0808">Transferase</keyword>
<feature type="binding site" evidence="13 14">
    <location>
        <position position="199"/>
    </location>
    <ligand>
        <name>[2Fe-2S] cluster</name>
        <dbReference type="ChEBI" id="CHEBI:190135"/>
    </ligand>
</feature>
<evidence type="ECO:0000256" key="9">
    <source>
        <dbReference type="ARBA" id="ARBA00022756"/>
    </source>
</evidence>
<comment type="function">
    <text evidence="13">Catalyzes the conversion of dethiobiotin (DTB) to biotin by the insertion of a sulfur atom into dethiobiotin via a radical-based mechanism.</text>
</comment>
<feature type="binding site" evidence="13 14">
    <location>
        <position position="269"/>
    </location>
    <ligand>
        <name>[2Fe-2S] cluster</name>
        <dbReference type="ChEBI" id="CHEBI:190135"/>
    </ligand>
</feature>
<dbReference type="SFLD" id="SFLDS00029">
    <property type="entry name" value="Radical_SAM"/>
    <property type="match status" value="1"/>
</dbReference>
<feature type="binding site" evidence="13 14">
    <location>
        <position position="67"/>
    </location>
    <ligand>
        <name>[4Fe-4S] cluster</name>
        <dbReference type="ChEBI" id="CHEBI:49883"/>
        <note>4Fe-4S-S-AdoMet</note>
    </ligand>
</feature>
<comment type="cofactor">
    <cofactor evidence="13 14">
        <name>[4Fe-4S] cluster</name>
        <dbReference type="ChEBI" id="CHEBI:49883"/>
    </cofactor>
    <text evidence="13 14">Binds 1 [4Fe-4S] cluster. The cluster is coordinated with 3 cysteines and an exchangeable S-adenosyl-L-methionine.</text>
</comment>
<dbReference type="InterPro" id="IPR058240">
    <property type="entry name" value="rSAM_sf"/>
</dbReference>
<keyword evidence="7 13" id="KW-0001">2Fe-2S</keyword>
<proteinExistence type="inferred from homology"/>
<dbReference type="EMBL" id="JADIMK010000007">
    <property type="protein sequence ID" value="MBO8454914.1"/>
    <property type="molecule type" value="Genomic_DNA"/>
</dbReference>
<comment type="catalytic activity">
    <reaction evidence="12 13">
        <text>(4R,5S)-dethiobiotin + (sulfur carrier)-SH + 2 reduced [2Fe-2S]-[ferredoxin] + 2 S-adenosyl-L-methionine = (sulfur carrier)-H + biotin + 2 5'-deoxyadenosine + 2 L-methionine + 2 oxidized [2Fe-2S]-[ferredoxin]</text>
        <dbReference type="Rhea" id="RHEA:22060"/>
        <dbReference type="Rhea" id="RHEA-COMP:10000"/>
        <dbReference type="Rhea" id="RHEA-COMP:10001"/>
        <dbReference type="Rhea" id="RHEA-COMP:14737"/>
        <dbReference type="Rhea" id="RHEA-COMP:14739"/>
        <dbReference type="ChEBI" id="CHEBI:17319"/>
        <dbReference type="ChEBI" id="CHEBI:29917"/>
        <dbReference type="ChEBI" id="CHEBI:33737"/>
        <dbReference type="ChEBI" id="CHEBI:33738"/>
        <dbReference type="ChEBI" id="CHEBI:57586"/>
        <dbReference type="ChEBI" id="CHEBI:57844"/>
        <dbReference type="ChEBI" id="CHEBI:59789"/>
        <dbReference type="ChEBI" id="CHEBI:64428"/>
        <dbReference type="ChEBI" id="CHEBI:149473"/>
        <dbReference type="EC" id="2.8.1.6"/>
    </reaction>
</comment>
<dbReference type="AlphaFoldDB" id="A0A9D9HJD4"/>
<dbReference type="GO" id="GO:0051537">
    <property type="term" value="F:2 iron, 2 sulfur cluster binding"/>
    <property type="evidence" value="ECO:0007669"/>
    <property type="project" value="UniProtKB-KW"/>
</dbReference>
<dbReference type="EC" id="2.8.1.6" evidence="3 13"/>
<dbReference type="PANTHER" id="PTHR22976">
    <property type="entry name" value="BIOTIN SYNTHASE"/>
    <property type="match status" value="1"/>
</dbReference>
<gene>
    <name evidence="13 16" type="primary">bioB</name>
    <name evidence="16" type="ORF">IAC08_00725</name>
</gene>
<dbReference type="GO" id="GO:0004076">
    <property type="term" value="F:biotin synthase activity"/>
    <property type="evidence" value="ECO:0007669"/>
    <property type="project" value="UniProtKB-UniRule"/>
</dbReference>
<evidence type="ECO:0000256" key="13">
    <source>
        <dbReference type="HAMAP-Rule" id="MF_01694"/>
    </source>
</evidence>
<dbReference type="PROSITE" id="PS51918">
    <property type="entry name" value="RADICAL_SAM"/>
    <property type="match status" value="1"/>
</dbReference>
<evidence type="ECO:0000256" key="12">
    <source>
        <dbReference type="ARBA" id="ARBA00051157"/>
    </source>
</evidence>
<evidence type="ECO:0000259" key="15">
    <source>
        <dbReference type="PROSITE" id="PS51918"/>
    </source>
</evidence>
<name>A0A9D9HJD4_9BACT</name>
<dbReference type="GO" id="GO:0005506">
    <property type="term" value="F:iron ion binding"/>
    <property type="evidence" value="ECO:0007669"/>
    <property type="project" value="UniProtKB-UniRule"/>
</dbReference>
<reference evidence="16" key="1">
    <citation type="submission" date="2020-10" db="EMBL/GenBank/DDBJ databases">
        <authorList>
            <person name="Gilroy R."/>
        </authorList>
    </citation>
    <scope>NUCLEOTIDE SEQUENCE</scope>
    <source>
        <strain evidence="16">B1-3475</strain>
    </source>
</reference>
<comment type="pathway">
    <text evidence="1 13">Cofactor biosynthesis; biotin biosynthesis; biotin from 7,8-diaminononanoate: step 2/2.</text>
</comment>
<evidence type="ECO:0000256" key="2">
    <source>
        <dbReference type="ARBA" id="ARBA00010765"/>
    </source>
</evidence>
<dbReference type="InterPro" id="IPR006638">
    <property type="entry name" value="Elp3/MiaA/NifB-like_rSAM"/>
</dbReference>
<feature type="binding site" evidence="13 14">
    <location>
        <position position="63"/>
    </location>
    <ligand>
        <name>[4Fe-4S] cluster</name>
        <dbReference type="ChEBI" id="CHEBI:49883"/>
        <note>4Fe-4S-S-AdoMet</note>
    </ligand>
</feature>
<evidence type="ECO:0000256" key="4">
    <source>
        <dbReference type="ARBA" id="ARBA00022485"/>
    </source>
</evidence>
<evidence type="ECO:0000313" key="16">
    <source>
        <dbReference type="EMBL" id="MBO8454914.1"/>
    </source>
</evidence>
<dbReference type="GO" id="GO:0009102">
    <property type="term" value="P:biotin biosynthetic process"/>
    <property type="evidence" value="ECO:0007669"/>
    <property type="project" value="UniProtKB-UniRule"/>
</dbReference>
<dbReference type="InterPro" id="IPR010722">
    <property type="entry name" value="BATS_dom"/>
</dbReference>
<feature type="domain" description="Radical SAM core" evidence="15">
    <location>
        <begin position="45"/>
        <end position="271"/>
    </location>
</feature>
<comment type="subunit">
    <text evidence="13">Homodimer.</text>
</comment>
<dbReference type="Pfam" id="PF06968">
    <property type="entry name" value="BATS"/>
    <property type="match status" value="1"/>
</dbReference>
<dbReference type="InterPro" id="IPR007197">
    <property type="entry name" value="rSAM"/>
</dbReference>
<evidence type="ECO:0000313" key="17">
    <source>
        <dbReference type="Proteomes" id="UP000823617"/>
    </source>
</evidence>
<evidence type="ECO:0000256" key="8">
    <source>
        <dbReference type="ARBA" id="ARBA00022723"/>
    </source>
</evidence>
<dbReference type="PIRSF" id="PIRSF001619">
    <property type="entry name" value="Biotin_synth"/>
    <property type="match status" value="1"/>
</dbReference>
<dbReference type="InterPro" id="IPR024177">
    <property type="entry name" value="Biotin_synthase"/>
</dbReference>
<evidence type="ECO:0000256" key="7">
    <source>
        <dbReference type="ARBA" id="ARBA00022714"/>
    </source>
</evidence>
<dbReference type="CDD" id="cd01335">
    <property type="entry name" value="Radical_SAM"/>
    <property type="match status" value="1"/>
</dbReference>
<keyword evidence="9 13" id="KW-0093">Biotin biosynthesis</keyword>
<dbReference type="Pfam" id="PF04055">
    <property type="entry name" value="Radical_SAM"/>
    <property type="match status" value="1"/>
</dbReference>
<accession>A0A9D9HJD4</accession>
<feature type="binding site" evidence="13 14">
    <location>
        <position position="139"/>
    </location>
    <ligand>
        <name>[2Fe-2S] cluster</name>
        <dbReference type="ChEBI" id="CHEBI:190135"/>
    </ligand>
</feature>
<dbReference type="NCBIfam" id="TIGR00433">
    <property type="entry name" value="bioB"/>
    <property type="match status" value="1"/>
</dbReference>
<dbReference type="PANTHER" id="PTHR22976:SF2">
    <property type="entry name" value="BIOTIN SYNTHASE, MITOCHONDRIAL"/>
    <property type="match status" value="1"/>
</dbReference>